<dbReference type="AlphaFoldDB" id="A0A1D8CVH4"/>
<sequence>MSTLLTGFSFGVINNVFHLPYVLNLTRLPEFRDDVFYATLNNFTTIVWPMLRAITTEANVEQVFAIANLASRIAAFAGLASLVRSAGLDRPLELLLAMIVLTLTSLLQSFSIVGGHGMFIHYFTHSEVTWVFVFLSVAYLYTGRIVLAYVMMGIAFSVNAFIGLWLFGMNSLVMLLVKRPSTVATFLKTLAGFALFALPAALWIYVAVSSKHEAVDFSYIDYVRSYYPKHFLIEAIEWKAALKHLVLVCSGLLAARHLPQSRFWVALQLSALLLVIVGVPLPYLLDNRFIFNLHLLRAAGIGQALATVLIALAGVRLLLNREELAMRVIGAVVLLSLAMLEIRIIGMAVLFVSMLAALPGDGFVARFDRWGIFRWIEARRKQLASLCVLLFVLALTDFFWQHRLDAIQGFKLAVSLGVFALLVFGYNRRMEAGWSLAFLLLCYTTVFCWHQVRSFEENQRFQRTLPVNQSWVELTSWIRNSRLHGPFLLPMDDNDHVEYFQLQSRRKVWVDWKQGAAVMWSPDFHRQWSTRLREVSALRTPGELVSYARARGIRYVVLHAPEAGVPASCRLLKRTPGYVLYEVR</sequence>
<evidence type="ECO:0000313" key="2">
    <source>
        <dbReference type="EMBL" id="AOS82852.1"/>
    </source>
</evidence>
<feature type="transmembrane region" description="Helical" evidence="1">
    <location>
        <begin position="146"/>
        <end position="167"/>
    </location>
</feature>
<name>A0A1D8CVH4_CHLLM</name>
<evidence type="ECO:0000256" key="1">
    <source>
        <dbReference type="SAM" id="Phobius"/>
    </source>
</evidence>
<dbReference type="Proteomes" id="UP000095185">
    <property type="component" value="Chromosome"/>
</dbReference>
<feature type="transmembrane region" description="Helical" evidence="1">
    <location>
        <begin position="119"/>
        <end position="141"/>
    </location>
</feature>
<keyword evidence="1" id="KW-0472">Membrane</keyword>
<feature type="transmembrane region" description="Helical" evidence="1">
    <location>
        <begin position="295"/>
        <end position="319"/>
    </location>
</feature>
<gene>
    <name evidence="2" type="ORF">BIU88_01005</name>
</gene>
<feature type="transmembrane region" description="Helical" evidence="1">
    <location>
        <begin position="409"/>
        <end position="426"/>
    </location>
</feature>
<organism evidence="2 3">
    <name type="scientific">Chlorobaculum limnaeum</name>
    <dbReference type="NCBI Taxonomy" id="274537"/>
    <lineage>
        <taxon>Bacteria</taxon>
        <taxon>Pseudomonadati</taxon>
        <taxon>Chlorobiota</taxon>
        <taxon>Chlorobiia</taxon>
        <taxon>Chlorobiales</taxon>
        <taxon>Chlorobiaceae</taxon>
        <taxon>Chlorobaculum</taxon>
    </lineage>
</organism>
<feature type="transmembrane region" description="Helical" evidence="1">
    <location>
        <begin position="94"/>
        <end position="113"/>
    </location>
</feature>
<keyword evidence="3" id="KW-1185">Reference proteome</keyword>
<accession>A0A1D8CVH4</accession>
<evidence type="ECO:0008006" key="4">
    <source>
        <dbReference type="Google" id="ProtNLM"/>
    </source>
</evidence>
<protein>
    <recommendedName>
        <fullName evidence="4">Glycosyltransferase RgtA/B/C/D-like domain-containing protein</fullName>
    </recommendedName>
</protein>
<keyword evidence="1" id="KW-0812">Transmembrane</keyword>
<dbReference type="EMBL" id="CP017305">
    <property type="protein sequence ID" value="AOS82852.1"/>
    <property type="molecule type" value="Genomic_DNA"/>
</dbReference>
<feature type="transmembrane region" description="Helical" evidence="1">
    <location>
        <begin position="187"/>
        <end position="208"/>
    </location>
</feature>
<reference evidence="2" key="1">
    <citation type="submission" date="2016-09" db="EMBL/GenBank/DDBJ databases">
        <title>Genome sequence of Chlorobaculum limnaeum.</title>
        <authorList>
            <person name="Liu Z."/>
            <person name="Tank M."/>
            <person name="Bryant D.A."/>
        </authorList>
    </citation>
    <scope>NUCLEOTIDE SEQUENCE [LARGE SCALE GENOMIC DNA]</scope>
    <source>
        <strain evidence="2">DSM 1677</strain>
    </source>
</reference>
<proteinExistence type="predicted"/>
<evidence type="ECO:0000313" key="3">
    <source>
        <dbReference type="Proteomes" id="UP000095185"/>
    </source>
</evidence>
<feature type="transmembrane region" description="Helical" evidence="1">
    <location>
        <begin position="263"/>
        <end position="283"/>
    </location>
</feature>
<feature type="transmembrane region" description="Helical" evidence="1">
    <location>
        <begin position="432"/>
        <end position="452"/>
    </location>
</feature>
<feature type="transmembrane region" description="Helical" evidence="1">
    <location>
        <begin position="331"/>
        <end position="358"/>
    </location>
</feature>
<keyword evidence="1" id="KW-1133">Transmembrane helix</keyword>
<dbReference type="KEGG" id="clz:BIU88_01005"/>